<organism evidence="3 4">
    <name type="scientific">Mucilaginibacter paludis DSM 18603</name>
    <dbReference type="NCBI Taxonomy" id="714943"/>
    <lineage>
        <taxon>Bacteria</taxon>
        <taxon>Pseudomonadati</taxon>
        <taxon>Bacteroidota</taxon>
        <taxon>Sphingobacteriia</taxon>
        <taxon>Sphingobacteriales</taxon>
        <taxon>Sphingobacteriaceae</taxon>
        <taxon>Mucilaginibacter</taxon>
    </lineage>
</organism>
<dbReference type="eggNOG" id="COG4675">
    <property type="taxonomic scope" value="Bacteria"/>
</dbReference>
<dbReference type="EMBL" id="CM001403">
    <property type="protein sequence ID" value="EHQ24868.1"/>
    <property type="molecule type" value="Genomic_DNA"/>
</dbReference>
<dbReference type="InterPro" id="IPR037053">
    <property type="entry name" value="Phage_tail_collar_dom_sf"/>
</dbReference>
<dbReference type="HOGENOM" id="CLU_096063_0_0_10"/>
<dbReference type="STRING" id="714943.Mucpa_0686"/>
<dbReference type="InterPro" id="IPR011083">
    <property type="entry name" value="Phage_tail_collar_dom"/>
</dbReference>
<name>H1Y6C0_9SPHI</name>
<dbReference type="Pfam" id="PF07484">
    <property type="entry name" value="Collar"/>
    <property type="match status" value="1"/>
</dbReference>
<feature type="region of interest" description="Disordered" evidence="1">
    <location>
        <begin position="174"/>
        <end position="196"/>
    </location>
</feature>
<evidence type="ECO:0000256" key="1">
    <source>
        <dbReference type="SAM" id="MobiDB-lite"/>
    </source>
</evidence>
<sequence>MHPHHHRHSHLPMMPTGVPIGAVIAFAGKISPPLPLPLKLPVQDQPLNSTITESQGWMICDGRKLNCADYGMLFAVLGTTYNRKDDKGAVFRIPDYRGYFLRMVDMASGNDPDIANRILPDTSASIDVGSIEQDAVQYHLHKYTQPQEAITIKIADQGSAKVVPTIKADINSGEAVTDHGKTPPPPAKNQSQPSADYSEVKLSFETRPKNVSVYYIIKFI</sequence>
<dbReference type="AlphaFoldDB" id="H1Y6C0"/>
<proteinExistence type="predicted"/>
<evidence type="ECO:0000259" key="2">
    <source>
        <dbReference type="Pfam" id="PF07484"/>
    </source>
</evidence>
<accession>H1Y6C0</accession>
<dbReference type="Gene3D" id="3.90.1340.10">
    <property type="entry name" value="Phage tail collar domain"/>
    <property type="match status" value="1"/>
</dbReference>
<dbReference type="SUPFAM" id="SSF88874">
    <property type="entry name" value="Receptor-binding domain of short tail fibre protein gp12"/>
    <property type="match status" value="1"/>
</dbReference>
<keyword evidence="4" id="KW-1185">Reference proteome</keyword>
<protein>
    <submittedName>
        <fullName evidence="3">Tail Collar domain protein</fullName>
    </submittedName>
</protein>
<reference evidence="3" key="1">
    <citation type="submission" date="2011-09" db="EMBL/GenBank/DDBJ databases">
        <title>The permanent draft genome of Mucilaginibacter paludis DSM 18603.</title>
        <authorList>
            <consortium name="US DOE Joint Genome Institute (JGI-PGF)"/>
            <person name="Lucas S."/>
            <person name="Han J."/>
            <person name="Lapidus A."/>
            <person name="Bruce D."/>
            <person name="Goodwin L."/>
            <person name="Pitluck S."/>
            <person name="Peters L."/>
            <person name="Kyrpides N."/>
            <person name="Mavromatis K."/>
            <person name="Ivanova N."/>
            <person name="Mikhailova N."/>
            <person name="Held B."/>
            <person name="Detter J.C."/>
            <person name="Tapia R."/>
            <person name="Han C."/>
            <person name="Land M."/>
            <person name="Hauser L."/>
            <person name="Markowitz V."/>
            <person name="Cheng J.-F."/>
            <person name="Hugenholtz P."/>
            <person name="Woyke T."/>
            <person name="Wu D."/>
            <person name="Tindall B."/>
            <person name="Brambilla E."/>
            <person name="Klenk H.-P."/>
            <person name="Eisen J.A."/>
        </authorList>
    </citation>
    <scope>NUCLEOTIDE SEQUENCE [LARGE SCALE GENOMIC DNA]</scope>
    <source>
        <strain evidence="3">DSM 18603</strain>
    </source>
</reference>
<gene>
    <name evidence="3" type="ORF">Mucpa_0686</name>
</gene>
<dbReference type="RefSeq" id="WP_008504460.1">
    <property type="nucleotide sequence ID" value="NZ_CM001403.1"/>
</dbReference>
<feature type="domain" description="Phage tail collar" evidence="2">
    <location>
        <begin position="21"/>
        <end position="100"/>
    </location>
</feature>
<evidence type="ECO:0000313" key="3">
    <source>
        <dbReference type="EMBL" id="EHQ24868.1"/>
    </source>
</evidence>
<dbReference type="Proteomes" id="UP000002774">
    <property type="component" value="Chromosome"/>
</dbReference>
<evidence type="ECO:0000313" key="4">
    <source>
        <dbReference type="Proteomes" id="UP000002774"/>
    </source>
</evidence>